<proteinExistence type="predicted"/>
<protein>
    <submittedName>
        <fullName evidence="3">Uncharacterized protein</fullName>
    </submittedName>
</protein>
<dbReference type="GeneID" id="14869519"/>
<feature type="coiled-coil region" evidence="1">
    <location>
        <begin position="232"/>
        <end position="266"/>
    </location>
</feature>
<evidence type="ECO:0000313" key="4">
    <source>
        <dbReference type="Proteomes" id="UP000007797"/>
    </source>
</evidence>
<reference evidence="4" key="1">
    <citation type="journal article" date="2011" name="Genome Res.">
        <title>Phylogeny-wide analysis of social amoeba genomes highlights ancient origins for complex intercellular communication.</title>
        <authorList>
            <person name="Heidel A.J."/>
            <person name="Lawal H.M."/>
            <person name="Felder M."/>
            <person name="Schilde C."/>
            <person name="Helps N.R."/>
            <person name="Tunggal B."/>
            <person name="Rivero F."/>
            <person name="John U."/>
            <person name="Schleicher M."/>
            <person name="Eichinger L."/>
            <person name="Platzer M."/>
            <person name="Noegel A.A."/>
            <person name="Schaap P."/>
            <person name="Gloeckner G."/>
        </authorList>
    </citation>
    <scope>NUCLEOTIDE SEQUENCE [LARGE SCALE GENOMIC DNA]</scope>
    <source>
        <strain evidence="4">SH3</strain>
    </source>
</reference>
<feature type="region of interest" description="Disordered" evidence="2">
    <location>
        <begin position="1"/>
        <end position="95"/>
    </location>
</feature>
<keyword evidence="4" id="KW-1185">Reference proteome</keyword>
<dbReference type="KEGG" id="dfa:DFA_08492"/>
<feature type="compositionally biased region" description="Low complexity" evidence="2">
    <location>
        <begin position="22"/>
        <end position="36"/>
    </location>
</feature>
<dbReference type="AlphaFoldDB" id="F4Q2M9"/>
<evidence type="ECO:0000313" key="3">
    <source>
        <dbReference type="EMBL" id="EGG17496.1"/>
    </source>
</evidence>
<gene>
    <name evidence="3" type="ORF">DFA_08492</name>
</gene>
<feature type="compositionally biased region" description="Basic and acidic residues" evidence="2">
    <location>
        <begin position="1"/>
        <end position="11"/>
    </location>
</feature>
<name>F4Q2M9_CACFS</name>
<dbReference type="EMBL" id="GL883021">
    <property type="protein sequence ID" value="EGG17496.1"/>
    <property type="molecule type" value="Genomic_DNA"/>
</dbReference>
<evidence type="ECO:0000256" key="2">
    <source>
        <dbReference type="SAM" id="MobiDB-lite"/>
    </source>
</evidence>
<accession>F4Q2M9</accession>
<keyword evidence="1" id="KW-0175">Coiled coil</keyword>
<organism evidence="3 4">
    <name type="scientific">Cavenderia fasciculata</name>
    <name type="common">Slime mold</name>
    <name type="synonym">Dictyostelium fasciculatum</name>
    <dbReference type="NCBI Taxonomy" id="261658"/>
    <lineage>
        <taxon>Eukaryota</taxon>
        <taxon>Amoebozoa</taxon>
        <taxon>Evosea</taxon>
        <taxon>Eumycetozoa</taxon>
        <taxon>Dictyostelia</taxon>
        <taxon>Acytosteliales</taxon>
        <taxon>Cavenderiaceae</taxon>
        <taxon>Cavenderia</taxon>
    </lineage>
</organism>
<sequence length="384" mass="44301">MSRHIPTEQRPRGNGHVGENGSNQQPQQQRQYSYQNTFYDHGDEEQDGDHHHHTNQQHNNHNQHNQHHQPQYFSHGVNGTNGVVHEERQSPHRTYHHNQQQFQQQPTQPNIVQLSTFDSILYDLEDTKNELRETRQNYLNLLNNVHQVTAGQKEMDKLRNSELVSRAHISILEKEKERFISTLASVCSNASDLSNLLVSLLLTDENGKLIVKISDDEDDDDYNDSQEDDHTLANAELERDMSRRALGRAEAENRQLKTHLEQWEHTGHQIYKGICGLTGNNTSETGSTGIPNNIDMNHFAQTMVKSVQTTLDREHNRNALLSRNIDTLISTVWESIHLPQTRLADNLKSLDSQQFQQSIEFLKTVIKETIVDMFETTNRNQSVC</sequence>
<dbReference type="RefSeq" id="XP_004355980.1">
    <property type="nucleotide sequence ID" value="XM_004355927.1"/>
</dbReference>
<evidence type="ECO:0000256" key="1">
    <source>
        <dbReference type="SAM" id="Coils"/>
    </source>
</evidence>
<dbReference type="Proteomes" id="UP000007797">
    <property type="component" value="Unassembled WGS sequence"/>
</dbReference>